<dbReference type="eggNOG" id="KOG2237">
    <property type="taxonomic scope" value="Eukaryota"/>
</dbReference>
<dbReference type="GO" id="GO:0005829">
    <property type="term" value="C:cytosol"/>
    <property type="evidence" value="ECO:0007669"/>
    <property type="project" value="TreeGrafter"/>
</dbReference>
<dbReference type="EC" id="3.4.21.-" evidence="6"/>
<dbReference type="SUPFAM" id="SSF50993">
    <property type="entry name" value="Peptidase/esterase 'gauge' domain"/>
    <property type="match status" value="1"/>
</dbReference>
<dbReference type="PANTHER" id="PTHR42881">
    <property type="entry name" value="PROLYL ENDOPEPTIDASE"/>
    <property type="match status" value="1"/>
</dbReference>
<proteinExistence type="inferred from homology"/>
<evidence type="ECO:0000313" key="9">
    <source>
        <dbReference type="EMBL" id="KCV68567.1"/>
    </source>
</evidence>
<dbReference type="Pfam" id="PF02897">
    <property type="entry name" value="Peptidase_S9_N"/>
    <property type="match status" value="1"/>
</dbReference>
<protein>
    <recommendedName>
        <fullName evidence="6">Prolyl endopeptidase</fullName>
        <ecNumber evidence="6">3.4.21.-</ecNumber>
    </recommendedName>
</protein>
<dbReference type="OrthoDB" id="248387at2759"/>
<evidence type="ECO:0000313" key="10">
    <source>
        <dbReference type="Proteomes" id="UP000030693"/>
    </source>
</evidence>
<dbReference type="GO" id="GO:0070012">
    <property type="term" value="F:oligopeptidase activity"/>
    <property type="evidence" value="ECO:0007669"/>
    <property type="project" value="TreeGrafter"/>
</dbReference>
<dbReference type="PANTHER" id="PTHR42881:SF2">
    <property type="entry name" value="PROLYL ENDOPEPTIDASE"/>
    <property type="match status" value="1"/>
</dbReference>
<comment type="catalytic activity">
    <reaction evidence="1">
        <text>Hydrolysis of Pro-|-Xaa &gt;&gt; Ala-|-Xaa in oligopeptides.</text>
        <dbReference type="EC" id="3.4.21.26"/>
    </reaction>
</comment>
<dbReference type="SUPFAM" id="SSF53474">
    <property type="entry name" value="alpha/beta-Hydrolases"/>
    <property type="match status" value="1"/>
</dbReference>
<reference evidence="9" key="1">
    <citation type="submission" date="2013-04" db="EMBL/GenBank/DDBJ databases">
        <title>The Genome Sequence of Fonticula alba ATCC 38817.</title>
        <authorList>
            <consortium name="The Broad Institute Genomics Platform"/>
            <person name="Russ C."/>
            <person name="Cuomo C."/>
            <person name="Burger G."/>
            <person name="Gray M.W."/>
            <person name="Holland P.W.H."/>
            <person name="King N."/>
            <person name="Lang F.B.F."/>
            <person name="Roger A.J."/>
            <person name="Ruiz-Trillo I."/>
            <person name="Brown M."/>
            <person name="Walker B."/>
            <person name="Young S."/>
            <person name="Zeng Q."/>
            <person name="Gargeya S."/>
            <person name="Fitzgerald M."/>
            <person name="Haas B."/>
            <person name="Abouelleil A."/>
            <person name="Allen A.W."/>
            <person name="Alvarado L."/>
            <person name="Arachchi H.M."/>
            <person name="Berlin A.M."/>
            <person name="Chapman S.B."/>
            <person name="Gainer-Dewar J."/>
            <person name="Goldberg J."/>
            <person name="Griggs A."/>
            <person name="Gujja S."/>
            <person name="Hansen M."/>
            <person name="Howarth C."/>
            <person name="Imamovic A."/>
            <person name="Ireland A."/>
            <person name="Larimer J."/>
            <person name="McCowan C."/>
            <person name="Murphy C."/>
            <person name="Pearson M."/>
            <person name="Poon T.W."/>
            <person name="Priest M."/>
            <person name="Roberts A."/>
            <person name="Saif S."/>
            <person name="Shea T."/>
            <person name="Sisk P."/>
            <person name="Sykes S."/>
            <person name="Wortman J."/>
            <person name="Nusbaum C."/>
            <person name="Birren B."/>
        </authorList>
    </citation>
    <scope>NUCLEOTIDE SEQUENCE [LARGE SCALE GENOMIC DNA]</scope>
    <source>
        <strain evidence="9">ATCC 38817</strain>
    </source>
</reference>
<dbReference type="Proteomes" id="UP000030693">
    <property type="component" value="Unassembled WGS sequence"/>
</dbReference>
<dbReference type="InterPro" id="IPR029058">
    <property type="entry name" value="AB_hydrolase_fold"/>
</dbReference>
<evidence type="ECO:0000259" key="8">
    <source>
        <dbReference type="Pfam" id="PF02897"/>
    </source>
</evidence>
<dbReference type="RefSeq" id="XP_009496999.1">
    <property type="nucleotide sequence ID" value="XM_009498724.1"/>
</dbReference>
<dbReference type="GO" id="GO:0004252">
    <property type="term" value="F:serine-type endopeptidase activity"/>
    <property type="evidence" value="ECO:0007669"/>
    <property type="project" value="UniProtKB-UniRule"/>
</dbReference>
<evidence type="ECO:0000256" key="1">
    <source>
        <dbReference type="ARBA" id="ARBA00001070"/>
    </source>
</evidence>
<dbReference type="InterPro" id="IPR002470">
    <property type="entry name" value="Peptidase_S9A"/>
</dbReference>
<name>A0A058Z4Y3_FONAL</name>
<keyword evidence="3 6" id="KW-0645">Protease</keyword>
<feature type="domain" description="Peptidase S9A N-terminal" evidence="8">
    <location>
        <begin position="20"/>
        <end position="245"/>
    </location>
</feature>
<accession>A0A058Z4Y3</accession>
<dbReference type="PRINTS" id="PR00862">
    <property type="entry name" value="PROLIGOPTASE"/>
</dbReference>
<dbReference type="InterPro" id="IPR023302">
    <property type="entry name" value="Pept_S9A_N"/>
</dbReference>
<evidence type="ECO:0000256" key="5">
    <source>
        <dbReference type="ARBA" id="ARBA00022825"/>
    </source>
</evidence>
<keyword evidence="5 6" id="KW-0720">Serine protease</keyword>
<organism evidence="9">
    <name type="scientific">Fonticula alba</name>
    <name type="common">Slime mold</name>
    <dbReference type="NCBI Taxonomy" id="691883"/>
    <lineage>
        <taxon>Eukaryota</taxon>
        <taxon>Rotosphaerida</taxon>
        <taxon>Fonticulaceae</taxon>
        <taxon>Fonticula</taxon>
    </lineage>
</organism>
<gene>
    <name evidence="9" type="ORF">H696_04860</name>
</gene>
<keyword evidence="4 6" id="KW-0378">Hydrolase</keyword>
<sequence length="370" mass="41729">MIVLTIQLRYPALESLGDKSKGTETEKSTQHSVYYHALGTDPSTDRLIVSDPEHPDYNHNAQVSDDGKYCIISVSESTDPVNMLYVLPLEGQSLPAGELPELIKLATNFDSKYEYITNEGPIFYFLTNKDNALNGKVVSIDIRDGTVDKSKDVVPENPTDPLESYTCVDGNKLILGYLHNVSSALRIHDLTSGKLIKELDIPICSVGSLFGRKQMKEFYYRMTSFTLASRIVKYSFENDSEEIFRDAKLTNFNPDLFKVEQKFFTSKDGTQVPMFLVHRKDLKLDGTNPVFLYGYGGFNIPLGPSFSVSRIIFADNFRGVYALANLRGGGEFGEKWHKAGQRENKQNVFDDFHAAAEFLIKEKYTKDQDI</sequence>
<dbReference type="GO" id="GO:0006508">
    <property type="term" value="P:proteolysis"/>
    <property type="evidence" value="ECO:0007669"/>
    <property type="project" value="UniProtKB-KW"/>
</dbReference>
<evidence type="ECO:0000256" key="6">
    <source>
        <dbReference type="RuleBase" id="RU368024"/>
    </source>
</evidence>
<feature type="domain" description="Peptidase S9 prolyl oligopeptidase catalytic" evidence="7">
    <location>
        <begin position="305"/>
        <end position="368"/>
    </location>
</feature>
<evidence type="ECO:0000259" key="7">
    <source>
        <dbReference type="Pfam" id="PF00326"/>
    </source>
</evidence>
<dbReference type="InterPro" id="IPR001375">
    <property type="entry name" value="Peptidase_S9_cat"/>
</dbReference>
<comment type="similarity">
    <text evidence="2 6">Belongs to the peptidase S9A family.</text>
</comment>
<dbReference type="GeneID" id="20529585"/>
<evidence type="ECO:0000256" key="4">
    <source>
        <dbReference type="ARBA" id="ARBA00022801"/>
    </source>
</evidence>
<evidence type="ECO:0000256" key="2">
    <source>
        <dbReference type="ARBA" id="ARBA00005228"/>
    </source>
</evidence>
<evidence type="ECO:0000256" key="3">
    <source>
        <dbReference type="ARBA" id="ARBA00022670"/>
    </source>
</evidence>
<dbReference type="Gene3D" id="3.40.50.1820">
    <property type="entry name" value="alpha/beta hydrolase"/>
    <property type="match status" value="1"/>
</dbReference>
<keyword evidence="10" id="KW-1185">Reference proteome</keyword>
<dbReference type="AlphaFoldDB" id="A0A058Z4Y3"/>
<dbReference type="Pfam" id="PF00326">
    <property type="entry name" value="Peptidase_S9"/>
    <property type="match status" value="1"/>
</dbReference>
<dbReference type="InterPro" id="IPR051167">
    <property type="entry name" value="Prolyl_oligopep/macrocyclase"/>
</dbReference>
<dbReference type="Gene3D" id="2.130.10.120">
    <property type="entry name" value="Prolyl oligopeptidase, N-terminal domain"/>
    <property type="match status" value="1"/>
</dbReference>
<dbReference type="EMBL" id="KB932208">
    <property type="protein sequence ID" value="KCV68567.1"/>
    <property type="molecule type" value="Genomic_DNA"/>
</dbReference>